<dbReference type="InterPro" id="IPR018527">
    <property type="entry name" value="Rubredoxin_Fe_BS"/>
</dbReference>
<evidence type="ECO:0000256" key="3">
    <source>
        <dbReference type="ARBA" id="ARBA00005337"/>
    </source>
</evidence>
<dbReference type="InterPro" id="IPR024935">
    <property type="entry name" value="Rubredoxin_dom"/>
</dbReference>
<dbReference type="PROSITE" id="PS00202">
    <property type="entry name" value="RUBREDOXIN"/>
    <property type="match status" value="1"/>
</dbReference>
<dbReference type="PANTHER" id="PTHR47627:SF1">
    <property type="entry name" value="RUBREDOXIN-1-RELATED"/>
    <property type="match status" value="1"/>
</dbReference>
<keyword evidence="5 8" id="KW-0479">Metal-binding</keyword>
<comment type="cofactor">
    <cofactor evidence="8 9">
        <name>Fe(3+)</name>
        <dbReference type="ChEBI" id="CHEBI:29034"/>
    </cofactor>
    <text evidence="8 9">Binds 1 Fe(3+) ion per subunit.</text>
</comment>
<comment type="pathway">
    <text evidence="2">Hydrocarbon metabolism; alkane degradation.</text>
</comment>
<keyword evidence="7 8" id="KW-0408">Iron</keyword>
<dbReference type="InterPro" id="IPR050526">
    <property type="entry name" value="Rubredoxin_ET"/>
</dbReference>
<dbReference type="CDD" id="cd00730">
    <property type="entry name" value="rubredoxin"/>
    <property type="match status" value="1"/>
</dbReference>
<dbReference type="FunFam" id="2.20.28.10:FF:000001">
    <property type="entry name" value="Rubredoxin"/>
    <property type="match status" value="1"/>
</dbReference>
<keyword evidence="4 8" id="KW-0813">Transport</keyword>
<evidence type="ECO:0000256" key="7">
    <source>
        <dbReference type="ARBA" id="ARBA00023004"/>
    </source>
</evidence>
<evidence type="ECO:0000256" key="9">
    <source>
        <dbReference type="PIRSR" id="PIRSR000071-1"/>
    </source>
</evidence>
<evidence type="ECO:0000256" key="4">
    <source>
        <dbReference type="ARBA" id="ARBA00022448"/>
    </source>
</evidence>
<name>A0A7W2FDS5_9BURK</name>
<dbReference type="Pfam" id="PF00301">
    <property type="entry name" value="Rubredoxin"/>
    <property type="match status" value="1"/>
</dbReference>
<keyword evidence="12" id="KW-1185">Reference proteome</keyword>
<proteinExistence type="inferred from homology"/>
<dbReference type="Proteomes" id="UP000573499">
    <property type="component" value="Unassembled WGS sequence"/>
</dbReference>
<gene>
    <name evidence="11" type="ORF">H3H39_22760</name>
</gene>
<feature type="binding site" evidence="9">
    <location>
        <position position="43"/>
    </location>
    <ligand>
        <name>Fe cation</name>
        <dbReference type="ChEBI" id="CHEBI:24875"/>
    </ligand>
</feature>
<keyword evidence="6 8" id="KW-0249">Electron transport</keyword>
<dbReference type="GO" id="GO:0009055">
    <property type="term" value="F:electron transfer activity"/>
    <property type="evidence" value="ECO:0007669"/>
    <property type="project" value="InterPro"/>
</dbReference>
<feature type="binding site" evidence="9">
    <location>
        <position position="10"/>
    </location>
    <ligand>
        <name>Fe cation</name>
        <dbReference type="ChEBI" id="CHEBI:24875"/>
    </ligand>
</feature>
<evidence type="ECO:0000256" key="5">
    <source>
        <dbReference type="ARBA" id="ARBA00022723"/>
    </source>
</evidence>
<comment type="function">
    <text evidence="1">Involved in the hydrocarbon hydroxylating system, which transfers electrons from NADH to rubredoxin reductase and then through rubredoxin to alkane 1 monooxygenase.</text>
</comment>
<evidence type="ECO:0000259" key="10">
    <source>
        <dbReference type="PROSITE" id="PS50903"/>
    </source>
</evidence>
<evidence type="ECO:0000256" key="8">
    <source>
        <dbReference type="PIRNR" id="PIRNR000071"/>
    </source>
</evidence>
<dbReference type="SUPFAM" id="SSF57802">
    <property type="entry name" value="Rubredoxin-like"/>
    <property type="match status" value="1"/>
</dbReference>
<feature type="binding site" evidence="9">
    <location>
        <position position="13"/>
    </location>
    <ligand>
        <name>Fe cation</name>
        <dbReference type="ChEBI" id="CHEBI:24875"/>
    </ligand>
</feature>
<organism evidence="11 12">
    <name type="scientific">Rugamonas apoptosis</name>
    <dbReference type="NCBI Taxonomy" id="2758570"/>
    <lineage>
        <taxon>Bacteria</taxon>
        <taxon>Pseudomonadati</taxon>
        <taxon>Pseudomonadota</taxon>
        <taxon>Betaproteobacteria</taxon>
        <taxon>Burkholderiales</taxon>
        <taxon>Oxalobacteraceae</taxon>
        <taxon>Telluria group</taxon>
        <taxon>Rugamonas</taxon>
    </lineage>
</organism>
<accession>A0A7W2FDS5</accession>
<protein>
    <recommendedName>
        <fullName evidence="8">Rubredoxin</fullName>
    </recommendedName>
</protein>
<evidence type="ECO:0000256" key="2">
    <source>
        <dbReference type="ARBA" id="ARBA00004933"/>
    </source>
</evidence>
<dbReference type="EMBL" id="JACEZU010000013">
    <property type="protein sequence ID" value="MBA5689875.1"/>
    <property type="molecule type" value="Genomic_DNA"/>
</dbReference>
<reference evidence="11 12" key="1">
    <citation type="submission" date="2020-07" db="EMBL/GenBank/DDBJ databases">
        <title>Novel species isolated from subtropical streams in China.</title>
        <authorList>
            <person name="Lu H."/>
        </authorList>
    </citation>
    <scope>NUCLEOTIDE SEQUENCE [LARGE SCALE GENOMIC DNA]</scope>
    <source>
        <strain evidence="11 12">LX47W</strain>
    </source>
</reference>
<dbReference type="Gene3D" id="2.20.28.10">
    <property type="match status" value="1"/>
</dbReference>
<dbReference type="PANTHER" id="PTHR47627">
    <property type="entry name" value="RUBREDOXIN"/>
    <property type="match status" value="1"/>
</dbReference>
<feature type="domain" description="Rubredoxin-like" evidence="10">
    <location>
        <begin position="5"/>
        <end position="56"/>
    </location>
</feature>
<dbReference type="GO" id="GO:0043448">
    <property type="term" value="P:alkane catabolic process"/>
    <property type="evidence" value="ECO:0007669"/>
    <property type="project" value="TreeGrafter"/>
</dbReference>
<dbReference type="PIRSF" id="PIRSF000071">
    <property type="entry name" value="Rubredoxin"/>
    <property type="match status" value="1"/>
</dbReference>
<comment type="caution">
    <text evidence="11">The sequence shown here is derived from an EMBL/GenBank/DDBJ whole genome shotgun (WGS) entry which is preliminary data.</text>
</comment>
<dbReference type="InterPro" id="IPR024934">
    <property type="entry name" value="Rubredoxin-like_dom"/>
</dbReference>
<evidence type="ECO:0000313" key="11">
    <source>
        <dbReference type="EMBL" id="MBA5689875.1"/>
    </source>
</evidence>
<dbReference type="GO" id="GO:0005506">
    <property type="term" value="F:iron ion binding"/>
    <property type="evidence" value="ECO:0007669"/>
    <property type="project" value="InterPro"/>
</dbReference>
<sequence length="58" mass="6547">MNTIMKTYQCAVCGFVYHETKGMPNEGIPAGTRWEDVPDTWVCPDCGVCRADFEMVEI</sequence>
<evidence type="ECO:0000313" key="12">
    <source>
        <dbReference type="Proteomes" id="UP000573499"/>
    </source>
</evidence>
<evidence type="ECO:0000256" key="6">
    <source>
        <dbReference type="ARBA" id="ARBA00022982"/>
    </source>
</evidence>
<dbReference type="AlphaFoldDB" id="A0A7W2FDS5"/>
<dbReference type="PRINTS" id="PR00163">
    <property type="entry name" value="RUBREDOXIN"/>
</dbReference>
<feature type="binding site" evidence="9">
    <location>
        <position position="46"/>
    </location>
    <ligand>
        <name>Fe cation</name>
        <dbReference type="ChEBI" id="CHEBI:24875"/>
    </ligand>
</feature>
<dbReference type="PROSITE" id="PS50903">
    <property type="entry name" value="RUBREDOXIN_LIKE"/>
    <property type="match status" value="1"/>
</dbReference>
<comment type="similarity">
    <text evidence="3 8">Belongs to the rubredoxin family.</text>
</comment>
<dbReference type="InterPro" id="IPR024922">
    <property type="entry name" value="Rubredoxin"/>
</dbReference>
<evidence type="ECO:0000256" key="1">
    <source>
        <dbReference type="ARBA" id="ARBA00002792"/>
    </source>
</evidence>